<organism evidence="1">
    <name type="scientific">bioreactor metagenome</name>
    <dbReference type="NCBI Taxonomy" id="1076179"/>
    <lineage>
        <taxon>unclassified sequences</taxon>
        <taxon>metagenomes</taxon>
        <taxon>ecological metagenomes</taxon>
    </lineage>
</organism>
<protein>
    <submittedName>
        <fullName evidence="1">Uncharacterized protein</fullName>
    </submittedName>
</protein>
<dbReference type="EMBL" id="VSSQ01037056">
    <property type="protein sequence ID" value="MPM89658.1"/>
    <property type="molecule type" value="Genomic_DNA"/>
</dbReference>
<evidence type="ECO:0000313" key="1">
    <source>
        <dbReference type="EMBL" id="MPM89658.1"/>
    </source>
</evidence>
<gene>
    <name evidence="1" type="ORF">SDC9_136770</name>
</gene>
<name>A0A645DKR8_9ZZZZ</name>
<reference evidence="1" key="1">
    <citation type="submission" date="2019-08" db="EMBL/GenBank/DDBJ databases">
        <authorList>
            <person name="Kucharzyk K."/>
            <person name="Murdoch R.W."/>
            <person name="Higgins S."/>
            <person name="Loffler F."/>
        </authorList>
    </citation>
    <scope>NUCLEOTIDE SEQUENCE</scope>
</reference>
<dbReference type="AlphaFoldDB" id="A0A645DKR8"/>
<comment type="caution">
    <text evidence="1">The sequence shown here is derived from an EMBL/GenBank/DDBJ whole genome shotgun (WGS) entry which is preliminary data.</text>
</comment>
<sequence>MVGNDHLVHPQKLVSPHDGAAAHIQIGFFLHLARNALLRRFARFHEAGDQRKHLGRPHRVARQQHLPIHLDDGRQYWRRIVPVRPATGRATQAHLLASVFHEGHRLQGRRAVRTKAGIVVHGALLFWLAARIDHRSAWTNTRQAGNTPVDR</sequence>
<accession>A0A645DKR8</accession>
<proteinExistence type="predicted"/>